<evidence type="ECO:0000313" key="3">
    <source>
        <dbReference type="WBParaSite" id="ACRNAN_scaffold2430.g16404.t1"/>
    </source>
</evidence>
<reference evidence="3" key="1">
    <citation type="submission" date="2022-11" db="UniProtKB">
        <authorList>
            <consortium name="WormBaseParasite"/>
        </authorList>
    </citation>
    <scope>IDENTIFICATION</scope>
</reference>
<dbReference type="Proteomes" id="UP000887540">
    <property type="component" value="Unplaced"/>
</dbReference>
<keyword evidence="2" id="KW-1185">Reference proteome</keyword>
<feature type="compositionally biased region" description="Polar residues" evidence="1">
    <location>
        <begin position="85"/>
        <end position="102"/>
    </location>
</feature>
<organism evidence="2 3">
    <name type="scientific">Acrobeloides nanus</name>
    <dbReference type="NCBI Taxonomy" id="290746"/>
    <lineage>
        <taxon>Eukaryota</taxon>
        <taxon>Metazoa</taxon>
        <taxon>Ecdysozoa</taxon>
        <taxon>Nematoda</taxon>
        <taxon>Chromadorea</taxon>
        <taxon>Rhabditida</taxon>
        <taxon>Tylenchina</taxon>
        <taxon>Cephalobomorpha</taxon>
        <taxon>Cephaloboidea</taxon>
        <taxon>Cephalobidae</taxon>
        <taxon>Acrobeloides</taxon>
    </lineage>
</organism>
<proteinExistence type="predicted"/>
<evidence type="ECO:0000256" key="1">
    <source>
        <dbReference type="SAM" id="MobiDB-lite"/>
    </source>
</evidence>
<feature type="region of interest" description="Disordered" evidence="1">
    <location>
        <begin position="84"/>
        <end position="135"/>
    </location>
</feature>
<dbReference type="WBParaSite" id="ACRNAN_scaffold2430.g16404.t1">
    <property type="protein sequence ID" value="ACRNAN_scaffold2430.g16404.t1"/>
    <property type="gene ID" value="ACRNAN_scaffold2430.g16404"/>
</dbReference>
<dbReference type="AlphaFoldDB" id="A0A914DF34"/>
<protein>
    <submittedName>
        <fullName evidence="3">Uncharacterized protein</fullName>
    </submittedName>
</protein>
<evidence type="ECO:0000313" key="2">
    <source>
        <dbReference type="Proteomes" id="UP000887540"/>
    </source>
</evidence>
<name>A0A914DF34_9BILA</name>
<accession>A0A914DF34</accession>
<sequence>MGCSKSKQTSESDELYSNWYKRTRKQKHGYWHPYLVYTDRYGRIYYSYPKPRVHKRRHKVYTKHKGSSTFYDYDHDYAYVDGTGWSHSEQGEQQNVVNNSPENGEDDHSTNLAGGAKNIERNKNERNNVNVTTYF</sequence>